<feature type="chain" id="PRO_5042581356" evidence="2">
    <location>
        <begin position="21"/>
        <end position="274"/>
    </location>
</feature>
<dbReference type="RefSeq" id="XP_032802938.1">
    <property type="nucleotide sequence ID" value="XM_032947047.1"/>
</dbReference>
<keyword evidence="3" id="KW-1185">Reference proteome</keyword>
<evidence type="ECO:0000256" key="1">
    <source>
        <dbReference type="SAM" id="MobiDB-lite"/>
    </source>
</evidence>
<dbReference type="AlphaFoldDB" id="A0AAJ7SQS4"/>
<organism evidence="3 4">
    <name type="scientific">Petromyzon marinus</name>
    <name type="common">Sea lamprey</name>
    <dbReference type="NCBI Taxonomy" id="7757"/>
    <lineage>
        <taxon>Eukaryota</taxon>
        <taxon>Metazoa</taxon>
        <taxon>Chordata</taxon>
        <taxon>Craniata</taxon>
        <taxon>Vertebrata</taxon>
        <taxon>Cyclostomata</taxon>
        <taxon>Hyperoartia</taxon>
        <taxon>Petromyzontiformes</taxon>
        <taxon>Petromyzontidae</taxon>
        <taxon>Petromyzon</taxon>
    </lineage>
</organism>
<keyword evidence="2" id="KW-0732">Signal</keyword>
<feature type="signal peptide" evidence="2">
    <location>
        <begin position="1"/>
        <end position="20"/>
    </location>
</feature>
<evidence type="ECO:0000313" key="4">
    <source>
        <dbReference type="RefSeq" id="XP_032802938.1"/>
    </source>
</evidence>
<accession>A0AAJ7SQS4</accession>
<feature type="region of interest" description="Disordered" evidence="1">
    <location>
        <begin position="90"/>
        <end position="117"/>
    </location>
</feature>
<reference evidence="4" key="1">
    <citation type="submission" date="2025-08" db="UniProtKB">
        <authorList>
            <consortium name="RefSeq"/>
        </authorList>
    </citation>
    <scope>IDENTIFICATION</scope>
    <source>
        <tissue evidence="4">Sperm</tissue>
    </source>
</reference>
<evidence type="ECO:0000313" key="3">
    <source>
        <dbReference type="Proteomes" id="UP001318040"/>
    </source>
</evidence>
<sequence length="274" mass="29610">MTVLLHLCVSFALTLRTYEGNRQPRVCSAEVQAPRGGDEAGNETDVLIHILDPTLPKSNKSLLSLQCTWASQSPVTVLIWVNPQHQVEEAVSTTSPSQPRAPSSQPTSSRFGTGSYGPQETVKEIPQATLALLTASLQSSSEDLGSHAHAVGCEVSLDSSEPGIAVVNTTVSLQEFTTCFFMGRLTPRANVDPTGEPNEGQKDEELAFRQEQAAIVKQISAVVCKLIRARDGRSKAVPACGVREARNGNTQEHRHSFQKIPAHKSDLILVETTF</sequence>
<dbReference type="Proteomes" id="UP001318040">
    <property type="component" value="Chromosome 5"/>
</dbReference>
<name>A0AAJ7SQS4_PETMA</name>
<proteinExistence type="predicted"/>
<evidence type="ECO:0000256" key="2">
    <source>
        <dbReference type="SAM" id="SignalP"/>
    </source>
</evidence>
<feature type="compositionally biased region" description="Low complexity" evidence="1">
    <location>
        <begin position="92"/>
        <end position="110"/>
    </location>
</feature>
<protein>
    <submittedName>
        <fullName evidence="4">Uncharacterized protein LOC116939095 isoform X2</fullName>
    </submittedName>
</protein>
<gene>
    <name evidence="4" type="primary">LOC116939095</name>
</gene>